<keyword evidence="4" id="KW-1185">Reference proteome</keyword>
<dbReference type="Gramene" id="Pp3c12_12300V3.1">
    <property type="protein sequence ID" value="Pp3c12_12300V3.1"/>
    <property type="gene ID" value="Pp3c12_12300"/>
</dbReference>
<accession>A0A2K1JQT7</accession>
<reference evidence="2 4" key="2">
    <citation type="journal article" date="2018" name="Plant J.">
        <title>The Physcomitrella patens chromosome-scale assembly reveals moss genome structure and evolution.</title>
        <authorList>
            <person name="Lang D."/>
            <person name="Ullrich K.K."/>
            <person name="Murat F."/>
            <person name="Fuchs J."/>
            <person name="Jenkins J."/>
            <person name="Haas F.B."/>
            <person name="Piednoel M."/>
            <person name="Gundlach H."/>
            <person name="Van Bel M."/>
            <person name="Meyberg R."/>
            <person name="Vives C."/>
            <person name="Morata J."/>
            <person name="Symeonidi A."/>
            <person name="Hiss M."/>
            <person name="Muchero W."/>
            <person name="Kamisugi Y."/>
            <person name="Saleh O."/>
            <person name="Blanc G."/>
            <person name="Decker E.L."/>
            <person name="van Gessel N."/>
            <person name="Grimwood J."/>
            <person name="Hayes R.D."/>
            <person name="Graham S.W."/>
            <person name="Gunter L.E."/>
            <person name="McDaniel S.F."/>
            <person name="Hoernstein S.N.W."/>
            <person name="Larsson A."/>
            <person name="Li F.W."/>
            <person name="Perroud P.F."/>
            <person name="Phillips J."/>
            <person name="Ranjan P."/>
            <person name="Rokshar D.S."/>
            <person name="Rothfels C.J."/>
            <person name="Schneider L."/>
            <person name="Shu S."/>
            <person name="Stevenson D.W."/>
            <person name="Thummler F."/>
            <person name="Tillich M."/>
            <person name="Villarreal Aguilar J.C."/>
            <person name="Widiez T."/>
            <person name="Wong G.K."/>
            <person name="Wymore A."/>
            <person name="Zhang Y."/>
            <person name="Zimmer A.D."/>
            <person name="Quatrano R.S."/>
            <person name="Mayer K.F.X."/>
            <person name="Goodstein D."/>
            <person name="Casacuberta J.M."/>
            <person name="Vandepoele K."/>
            <person name="Reski R."/>
            <person name="Cuming A.C."/>
            <person name="Tuskan G.A."/>
            <person name="Maumus F."/>
            <person name="Salse J."/>
            <person name="Schmutz J."/>
            <person name="Rensing S.A."/>
        </authorList>
    </citation>
    <scope>NUCLEOTIDE SEQUENCE [LARGE SCALE GENOMIC DNA]</scope>
    <source>
        <strain evidence="3 4">cv. Gransden 2004</strain>
    </source>
</reference>
<feature type="region of interest" description="Disordered" evidence="1">
    <location>
        <begin position="24"/>
        <end position="60"/>
    </location>
</feature>
<evidence type="ECO:0000313" key="4">
    <source>
        <dbReference type="Proteomes" id="UP000006727"/>
    </source>
</evidence>
<gene>
    <name evidence="3" type="primary">LOC112289269</name>
    <name evidence="2" type="ORF">PHYPA_016179</name>
</gene>
<dbReference type="EMBL" id="ABEU02000012">
    <property type="protein sequence ID" value="PNR43796.1"/>
    <property type="molecule type" value="Genomic_DNA"/>
</dbReference>
<name>A0A2K1JQT7_PHYPA</name>
<feature type="compositionally biased region" description="Basic and acidic residues" evidence="1">
    <location>
        <begin position="35"/>
        <end position="44"/>
    </location>
</feature>
<evidence type="ECO:0000313" key="3">
    <source>
        <dbReference type="EnsemblPlants" id="Pp3c12_12300V3.1"/>
    </source>
</evidence>
<reference evidence="2 4" key="1">
    <citation type="journal article" date="2008" name="Science">
        <title>The Physcomitrella genome reveals evolutionary insights into the conquest of land by plants.</title>
        <authorList>
            <person name="Rensing S."/>
            <person name="Lang D."/>
            <person name="Zimmer A."/>
            <person name="Terry A."/>
            <person name="Salamov A."/>
            <person name="Shapiro H."/>
            <person name="Nishiyama T."/>
            <person name="Perroud P.-F."/>
            <person name="Lindquist E."/>
            <person name="Kamisugi Y."/>
            <person name="Tanahashi T."/>
            <person name="Sakakibara K."/>
            <person name="Fujita T."/>
            <person name="Oishi K."/>
            <person name="Shin-I T."/>
            <person name="Kuroki Y."/>
            <person name="Toyoda A."/>
            <person name="Suzuki Y."/>
            <person name="Hashimoto A."/>
            <person name="Yamaguchi K."/>
            <person name="Sugano A."/>
            <person name="Kohara Y."/>
            <person name="Fujiyama A."/>
            <person name="Anterola A."/>
            <person name="Aoki S."/>
            <person name="Ashton N."/>
            <person name="Barbazuk W.B."/>
            <person name="Barker E."/>
            <person name="Bennetzen J."/>
            <person name="Bezanilla M."/>
            <person name="Blankenship R."/>
            <person name="Cho S.H."/>
            <person name="Dutcher S."/>
            <person name="Estelle M."/>
            <person name="Fawcett J.A."/>
            <person name="Gundlach H."/>
            <person name="Hanada K."/>
            <person name="Heyl A."/>
            <person name="Hicks K.A."/>
            <person name="Hugh J."/>
            <person name="Lohr M."/>
            <person name="Mayer K."/>
            <person name="Melkozernov A."/>
            <person name="Murata T."/>
            <person name="Nelson D."/>
            <person name="Pils B."/>
            <person name="Prigge M."/>
            <person name="Reiss B."/>
            <person name="Renner T."/>
            <person name="Rombauts S."/>
            <person name="Rushton P."/>
            <person name="Sanderfoot A."/>
            <person name="Schween G."/>
            <person name="Shiu S.-H."/>
            <person name="Stueber K."/>
            <person name="Theodoulou F.L."/>
            <person name="Tu H."/>
            <person name="Van de Peer Y."/>
            <person name="Verrier P.J."/>
            <person name="Waters E."/>
            <person name="Wood A."/>
            <person name="Yang L."/>
            <person name="Cove D."/>
            <person name="Cuming A."/>
            <person name="Hasebe M."/>
            <person name="Lucas S."/>
            <person name="Mishler D.B."/>
            <person name="Reski R."/>
            <person name="Grigoriev I."/>
            <person name="Quatrano R.S."/>
            <person name="Boore J.L."/>
        </authorList>
    </citation>
    <scope>NUCLEOTIDE SEQUENCE [LARGE SCALE GENOMIC DNA]</scope>
    <source>
        <strain evidence="3 4">cv. Gransden 2004</strain>
    </source>
</reference>
<sequence length="109" mass="11572">MAQMLLKEAADLGFMIAFRFYGRNPETGPRFYHPPRSDDGRDCAEASTASSSCSVRRHSPVRRHGLAGAASIILPSLSAPSFPIHLSSGSFPDLDGTLPSPAPHSVGAH</sequence>
<dbReference type="AlphaFoldDB" id="A0A2K1JQT7"/>
<reference evidence="3" key="3">
    <citation type="submission" date="2020-12" db="UniProtKB">
        <authorList>
            <consortium name="EnsemblPlants"/>
        </authorList>
    </citation>
    <scope>IDENTIFICATION</scope>
</reference>
<dbReference type="GeneID" id="112289269"/>
<dbReference type="RefSeq" id="XP_073393615.1">
    <property type="nucleotide sequence ID" value="XM_073537514.1"/>
</dbReference>
<dbReference type="OrthoDB" id="1934810at2759"/>
<evidence type="ECO:0000313" key="2">
    <source>
        <dbReference type="EMBL" id="PNR43796.1"/>
    </source>
</evidence>
<dbReference type="EnsemblPlants" id="Pp3c12_12300V3.1">
    <property type="protein sequence ID" value="Pp3c12_12300V3.1"/>
    <property type="gene ID" value="Pp3c12_12300"/>
</dbReference>
<protein>
    <submittedName>
        <fullName evidence="2 3">Uncharacterized protein</fullName>
    </submittedName>
</protein>
<organism evidence="2">
    <name type="scientific">Physcomitrium patens</name>
    <name type="common">Spreading-leaved earth moss</name>
    <name type="synonym">Physcomitrella patens</name>
    <dbReference type="NCBI Taxonomy" id="3218"/>
    <lineage>
        <taxon>Eukaryota</taxon>
        <taxon>Viridiplantae</taxon>
        <taxon>Streptophyta</taxon>
        <taxon>Embryophyta</taxon>
        <taxon>Bryophyta</taxon>
        <taxon>Bryophytina</taxon>
        <taxon>Bryopsida</taxon>
        <taxon>Funariidae</taxon>
        <taxon>Funariales</taxon>
        <taxon>Funariaceae</taxon>
        <taxon>Physcomitrium</taxon>
    </lineage>
</organism>
<dbReference type="Proteomes" id="UP000006727">
    <property type="component" value="Chromosome 12"/>
</dbReference>
<dbReference type="EnsemblPlants" id="Pp3c12_12300V3.2">
    <property type="protein sequence ID" value="Pp3c12_12300V3.2"/>
    <property type="gene ID" value="Pp3c12_12300"/>
</dbReference>
<proteinExistence type="predicted"/>
<dbReference type="Gramene" id="Pp3c12_12300V3.2">
    <property type="protein sequence ID" value="Pp3c12_12300V3.2"/>
    <property type="gene ID" value="Pp3c12_12300"/>
</dbReference>
<evidence type="ECO:0000256" key="1">
    <source>
        <dbReference type="SAM" id="MobiDB-lite"/>
    </source>
</evidence>
<dbReference type="PaxDb" id="3218-PP1S352_59V6.1"/>